<dbReference type="PROSITE" id="PS51123">
    <property type="entry name" value="OMPA_2"/>
    <property type="match status" value="1"/>
</dbReference>
<accession>A0A9X2WAZ1</accession>
<evidence type="ECO:0000256" key="5">
    <source>
        <dbReference type="SAM" id="SignalP"/>
    </source>
</evidence>
<keyword evidence="3" id="KW-0998">Cell outer membrane</keyword>
<evidence type="ECO:0000256" key="3">
    <source>
        <dbReference type="ARBA" id="ARBA00023237"/>
    </source>
</evidence>
<sequence length="323" mass="35690">MARSRYINKMFLLILFTMLTYGANAHAQINHKSNDSKLTWVMDAEPTPNQFRVESSRARVIVFRLTKNNDDLMAKPLNIFFNGQYHASLMPEHQSIALPVCPGKKKLSVSIDALPNGKNPQSAIVEDVTPALQAGEIYFYQVATDSNGKVFARWVNVDMAREVLNNVNIQAHTISRVAKDEACPTEIYSINSSALFKFARHDVQGMVKGATESLAELSEQIIKSYMSIDKIIVKGYADPVGSDAENKYLSEKRAATVANQLRASGLSDDVISSQGMGESNLLVTDCDKYSNVADITSCNQPNRRVEIEVYGVAMNSTATLDTH</sequence>
<evidence type="ECO:0000256" key="2">
    <source>
        <dbReference type="ARBA" id="ARBA00023136"/>
    </source>
</evidence>
<evidence type="ECO:0000256" key="4">
    <source>
        <dbReference type="PROSITE-ProRule" id="PRU00473"/>
    </source>
</evidence>
<dbReference type="AlphaFoldDB" id="A0A9X2WAZ1"/>
<dbReference type="RefSeq" id="WP_271124084.1">
    <property type="nucleotide sequence ID" value="NZ_JALHAN010000068.1"/>
</dbReference>
<reference evidence="7" key="1">
    <citation type="submission" date="2022-03" db="EMBL/GenBank/DDBJ databases">
        <title>Proposal of a novel genus Dryocolo and two novel species.</title>
        <authorList>
            <person name="Maddock D.W."/>
            <person name="Brady C.L."/>
            <person name="Denman S."/>
            <person name="Arnold D."/>
        </authorList>
    </citation>
    <scope>NUCLEOTIDE SEQUENCE</scope>
    <source>
        <strain evidence="7">H6W4</strain>
    </source>
</reference>
<dbReference type="EMBL" id="JALHAP010000081">
    <property type="protein sequence ID" value="MCT4703348.1"/>
    <property type="molecule type" value="Genomic_DNA"/>
</dbReference>
<feature type="domain" description="OmpA-like" evidence="6">
    <location>
        <begin position="183"/>
        <end position="313"/>
    </location>
</feature>
<dbReference type="PANTHER" id="PTHR30329:SF21">
    <property type="entry name" value="LIPOPROTEIN YIAD-RELATED"/>
    <property type="match status" value="1"/>
</dbReference>
<name>A0A9X2WAZ1_9ENTR</name>
<dbReference type="InterPro" id="IPR036737">
    <property type="entry name" value="OmpA-like_sf"/>
</dbReference>
<dbReference type="InterPro" id="IPR050330">
    <property type="entry name" value="Bact_OuterMem_StrucFunc"/>
</dbReference>
<gene>
    <name evidence="7" type="ORF">MUA00_16340</name>
</gene>
<protein>
    <submittedName>
        <fullName evidence="7">OmpA family protein</fullName>
    </submittedName>
</protein>
<dbReference type="Gene3D" id="3.30.1330.60">
    <property type="entry name" value="OmpA-like domain"/>
    <property type="match status" value="1"/>
</dbReference>
<dbReference type="GO" id="GO:0009279">
    <property type="term" value="C:cell outer membrane"/>
    <property type="evidence" value="ECO:0007669"/>
    <property type="project" value="UniProtKB-SubCell"/>
</dbReference>
<feature type="signal peptide" evidence="5">
    <location>
        <begin position="1"/>
        <end position="27"/>
    </location>
</feature>
<dbReference type="SUPFAM" id="SSF103088">
    <property type="entry name" value="OmpA-like"/>
    <property type="match status" value="1"/>
</dbReference>
<evidence type="ECO:0000256" key="1">
    <source>
        <dbReference type="ARBA" id="ARBA00004442"/>
    </source>
</evidence>
<comment type="subcellular location">
    <subcellularLocation>
        <location evidence="1">Cell outer membrane</location>
    </subcellularLocation>
</comment>
<dbReference type="InterPro" id="IPR006664">
    <property type="entry name" value="OMP_bac"/>
</dbReference>
<dbReference type="Proteomes" id="UP001150641">
    <property type="component" value="Unassembled WGS sequence"/>
</dbReference>
<dbReference type="PRINTS" id="PR01021">
    <property type="entry name" value="OMPADOMAIN"/>
</dbReference>
<dbReference type="InterPro" id="IPR006690">
    <property type="entry name" value="OMPA-like_CS"/>
</dbReference>
<organism evidence="7 8">
    <name type="scientific">Dryocola boscaweniae</name>
    <dbReference type="NCBI Taxonomy" id="2925397"/>
    <lineage>
        <taxon>Bacteria</taxon>
        <taxon>Pseudomonadati</taxon>
        <taxon>Pseudomonadota</taxon>
        <taxon>Gammaproteobacteria</taxon>
        <taxon>Enterobacterales</taxon>
        <taxon>Enterobacteriaceae</taxon>
        <taxon>Dryocola</taxon>
    </lineage>
</organism>
<keyword evidence="8" id="KW-1185">Reference proteome</keyword>
<comment type="caution">
    <text evidence="7">The sequence shown here is derived from an EMBL/GenBank/DDBJ whole genome shotgun (WGS) entry which is preliminary data.</text>
</comment>
<evidence type="ECO:0000259" key="6">
    <source>
        <dbReference type="PROSITE" id="PS51123"/>
    </source>
</evidence>
<keyword evidence="5" id="KW-0732">Signal</keyword>
<keyword evidence="2 4" id="KW-0472">Membrane</keyword>
<dbReference type="PANTHER" id="PTHR30329">
    <property type="entry name" value="STATOR ELEMENT OF FLAGELLAR MOTOR COMPLEX"/>
    <property type="match status" value="1"/>
</dbReference>
<dbReference type="PROSITE" id="PS01068">
    <property type="entry name" value="OMPA_1"/>
    <property type="match status" value="1"/>
</dbReference>
<evidence type="ECO:0000313" key="8">
    <source>
        <dbReference type="Proteomes" id="UP001150641"/>
    </source>
</evidence>
<dbReference type="Pfam" id="PF00691">
    <property type="entry name" value="OmpA"/>
    <property type="match status" value="1"/>
</dbReference>
<evidence type="ECO:0000313" key="7">
    <source>
        <dbReference type="EMBL" id="MCT4703348.1"/>
    </source>
</evidence>
<dbReference type="CDD" id="cd07185">
    <property type="entry name" value="OmpA_C-like"/>
    <property type="match status" value="1"/>
</dbReference>
<dbReference type="InterPro" id="IPR006665">
    <property type="entry name" value="OmpA-like"/>
</dbReference>
<feature type="chain" id="PRO_5040802032" evidence="5">
    <location>
        <begin position="28"/>
        <end position="323"/>
    </location>
</feature>
<proteinExistence type="predicted"/>